<dbReference type="InterPro" id="IPR011979">
    <property type="entry name" value="Antitox_Xre"/>
</dbReference>
<dbReference type="RefSeq" id="WP_121852509.1">
    <property type="nucleotide sequence ID" value="NZ_CP037952.1"/>
</dbReference>
<feature type="domain" description="Antitoxin Xre/MbcA/ParS-like toxin-binding" evidence="1">
    <location>
        <begin position="105"/>
        <end position="152"/>
    </location>
</feature>
<dbReference type="NCBIfam" id="TIGR02293">
    <property type="entry name" value="TAS_TIGR02293"/>
    <property type="match status" value="1"/>
</dbReference>
<proteinExistence type="predicted"/>
<dbReference type="InterPro" id="IPR046847">
    <property type="entry name" value="Xre-like_HTH"/>
</dbReference>
<evidence type="ECO:0000313" key="4">
    <source>
        <dbReference type="Proteomes" id="UP000273022"/>
    </source>
</evidence>
<accession>A0A3A6ULI1</accession>
<dbReference type="EMBL" id="QYYH01000020">
    <property type="protein sequence ID" value="RJY18533.1"/>
    <property type="molecule type" value="Genomic_DNA"/>
</dbReference>
<organism evidence="3 4">
    <name type="scientific">Parashewanella spongiae</name>
    <dbReference type="NCBI Taxonomy" id="342950"/>
    <lineage>
        <taxon>Bacteria</taxon>
        <taxon>Pseudomonadati</taxon>
        <taxon>Pseudomonadota</taxon>
        <taxon>Gammaproteobacteria</taxon>
        <taxon>Alteromonadales</taxon>
        <taxon>Shewanellaceae</taxon>
        <taxon>Parashewanella</taxon>
    </lineage>
</organism>
<dbReference type="Proteomes" id="UP000273022">
    <property type="component" value="Unassembled WGS sequence"/>
</dbReference>
<feature type="domain" description="Antitoxin Xre-like helix-turn-helix" evidence="2">
    <location>
        <begin position="51"/>
        <end position="97"/>
    </location>
</feature>
<dbReference type="Pfam" id="PF20432">
    <property type="entry name" value="Xre-like-HTH"/>
    <property type="match status" value="1"/>
</dbReference>
<gene>
    <name evidence="3" type="ORF">D5R81_04785</name>
</gene>
<dbReference type="GO" id="GO:0003677">
    <property type="term" value="F:DNA binding"/>
    <property type="evidence" value="ECO:0007669"/>
    <property type="project" value="InterPro"/>
</dbReference>
<sequence length="155" mass="18226">MEKPIKQTRSFKPRPPVFKELDYWQAMGVLDEQTKTQSAAITKGYQFYVCENLLKKTKMSQLEFQSITHIPMSTLKRRLKNKERFSTQESDVIYRFAKIVELSIELFATEEKAMQWIRSEIRGLDYKKPIDMINTSIDFQSVKDLIGRLQHGVVT</sequence>
<reference evidence="3 4" key="1">
    <citation type="submission" date="2018-09" db="EMBL/GenBank/DDBJ databases">
        <title>Phylogeny of the Shewanellaceae, and recommendation for two new genera, Pseudoshewanella and Parashewanella.</title>
        <authorList>
            <person name="Wang G."/>
        </authorList>
    </citation>
    <scope>NUCLEOTIDE SEQUENCE [LARGE SCALE GENOMIC DNA]</scope>
    <source>
        <strain evidence="3 4">KCTC 22492</strain>
    </source>
</reference>
<dbReference type="AlphaFoldDB" id="A0A3A6ULI1"/>
<evidence type="ECO:0000259" key="1">
    <source>
        <dbReference type="Pfam" id="PF09722"/>
    </source>
</evidence>
<dbReference type="InterPro" id="IPR024467">
    <property type="entry name" value="Xre/MbcA/ParS-like_toxin-bd"/>
</dbReference>
<evidence type="ECO:0000259" key="2">
    <source>
        <dbReference type="Pfam" id="PF20432"/>
    </source>
</evidence>
<dbReference type="Pfam" id="PF09722">
    <property type="entry name" value="Xre_MbcA_ParS_C"/>
    <property type="match status" value="1"/>
</dbReference>
<dbReference type="OrthoDB" id="8595277at2"/>
<name>A0A3A6ULI1_9GAMM</name>
<comment type="caution">
    <text evidence="3">The sequence shown here is derived from an EMBL/GenBank/DDBJ whole genome shotgun (WGS) entry which is preliminary data.</text>
</comment>
<evidence type="ECO:0000313" key="3">
    <source>
        <dbReference type="EMBL" id="RJY18533.1"/>
    </source>
</evidence>
<protein>
    <submittedName>
        <fullName evidence="3">DUF2384 domain-containing protein</fullName>
    </submittedName>
</protein>
<keyword evidence="4" id="KW-1185">Reference proteome</keyword>